<feature type="transmembrane region" description="Helical" evidence="1">
    <location>
        <begin position="142"/>
        <end position="175"/>
    </location>
</feature>
<sequence>MRPAVEAVGAVGAGIDPARAPAPPPPSPPTVPIRPLRFRELLDEPFALIQAHIRAFAALGGGALVLTVLGVLGVTGLVSHLTDGSDDGTAWAAVLATAAGVWLLRLVLRGTTVAIALADFGGVRYGVGGGLRAAGRRAGPLVLAQVIFSLTGIGVLLVGSLLIVTYPLALIWLSYVRARRFVVEPVILAEQAGLGLAVARSKDLVQGADWSVAGLWLTQRLIFAVLAVPAFGIPFFLSDFSGTHRWAFITLLVGGLLLVVTVGEIIEATSRVLCYIDRRCTREGMDIRIPGGTR</sequence>
<evidence type="ECO:0008006" key="4">
    <source>
        <dbReference type="Google" id="ProtNLM"/>
    </source>
</evidence>
<gene>
    <name evidence="2" type="ORF">GCM10011610_45800</name>
</gene>
<comment type="caution">
    <text evidence="2">The sequence shown here is derived from an EMBL/GenBank/DDBJ whole genome shotgun (WGS) entry which is preliminary data.</text>
</comment>
<dbReference type="Proteomes" id="UP000658127">
    <property type="component" value="Unassembled WGS sequence"/>
</dbReference>
<evidence type="ECO:0000313" key="3">
    <source>
        <dbReference type="Proteomes" id="UP000658127"/>
    </source>
</evidence>
<keyword evidence="3" id="KW-1185">Reference proteome</keyword>
<evidence type="ECO:0000313" key="2">
    <source>
        <dbReference type="EMBL" id="GGN88423.1"/>
    </source>
</evidence>
<dbReference type="RefSeq" id="WP_189031841.1">
    <property type="nucleotide sequence ID" value="NZ_BMNE01000005.1"/>
</dbReference>
<organism evidence="2 3">
    <name type="scientific">Nocardia rhizosphaerihabitans</name>
    <dbReference type="NCBI Taxonomy" id="1691570"/>
    <lineage>
        <taxon>Bacteria</taxon>
        <taxon>Bacillati</taxon>
        <taxon>Actinomycetota</taxon>
        <taxon>Actinomycetes</taxon>
        <taxon>Mycobacteriales</taxon>
        <taxon>Nocardiaceae</taxon>
        <taxon>Nocardia</taxon>
    </lineage>
</organism>
<proteinExistence type="predicted"/>
<feature type="transmembrane region" description="Helical" evidence="1">
    <location>
        <begin position="217"/>
        <end position="237"/>
    </location>
</feature>
<accession>A0ABQ2KNA2</accession>
<evidence type="ECO:0000256" key="1">
    <source>
        <dbReference type="SAM" id="Phobius"/>
    </source>
</evidence>
<keyword evidence="1" id="KW-0472">Membrane</keyword>
<keyword evidence="1" id="KW-0812">Transmembrane</keyword>
<dbReference type="EMBL" id="BMNE01000005">
    <property type="protein sequence ID" value="GGN88423.1"/>
    <property type="molecule type" value="Genomic_DNA"/>
</dbReference>
<reference evidence="3" key="1">
    <citation type="journal article" date="2019" name="Int. J. Syst. Evol. Microbiol.">
        <title>The Global Catalogue of Microorganisms (GCM) 10K type strain sequencing project: providing services to taxonomists for standard genome sequencing and annotation.</title>
        <authorList>
            <consortium name="The Broad Institute Genomics Platform"/>
            <consortium name="The Broad Institute Genome Sequencing Center for Infectious Disease"/>
            <person name="Wu L."/>
            <person name="Ma J."/>
        </authorList>
    </citation>
    <scope>NUCLEOTIDE SEQUENCE [LARGE SCALE GENOMIC DNA]</scope>
    <source>
        <strain evidence="3">CGMCC 4.7329</strain>
    </source>
</reference>
<feature type="transmembrane region" description="Helical" evidence="1">
    <location>
        <begin position="55"/>
        <end position="78"/>
    </location>
</feature>
<protein>
    <recommendedName>
        <fullName evidence="4">Glycerophosphoryl diester phosphodiesterase membrane domain-containing protein</fullName>
    </recommendedName>
</protein>
<keyword evidence="1" id="KW-1133">Transmembrane helix</keyword>
<feature type="transmembrane region" description="Helical" evidence="1">
    <location>
        <begin position="90"/>
        <end position="108"/>
    </location>
</feature>
<name>A0ABQ2KNA2_9NOCA</name>
<feature type="transmembrane region" description="Helical" evidence="1">
    <location>
        <begin position="246"/>
        <end position="266"/>
    </location>
</feature>